<dbReference type="AlphaFoldDB" id="A0AAD7NQE2"/>
<protein>
    <submittedName>
        <fullName evidence="2">Uncharacterized protein</fullName>
    </submittedName>
</protein>
<name>A0AAD7NQE2_9AGAR</name>
<comment type="caution">
    <text evidence="2">The sequence shown here is derived from an EMBL/GenBank/DDBJ whole genome shotgun (WGS) entry which is preliminary data.</text>
</comment>
<feature type="region of interest" description="Disordered" evidence="1">
    <location>
        <begin position="171"/>
        <end position="190"/>
    </location>
</feature>
<reference evidence="2" key="1">
    <citation type="submission" date="2023-03" db="EMBL/GenBank/DDBJ databases">
        <title>Massive genome expansion in bonnet fungi (Mycena s.s.) driven by repeated elements and novel gene families across ecological guilds.</title>
        <authorList>
            <consortium name="Lawrence Berkeley National Laboratory"/>
            <person name="Harder C.B."/>
            <person name="Miyauchi S."/>
            <person name="Viragh M."/>
            <person name="Kuo A."/>
            <person name="Thoen E."/>
            <person name="Andreopoulos B."/>
            <person name="Lu D."/>
            <person name="Skrede I."/>
            <person name="Drula E."/>
            <person name="Henrissat B."/>
            <person name="Morin E."/>
            <person name="Kohler A."/>
            <person name="Barry K."/>
            <person name="LaButti K."/>
            <person name="Morin E."/>
            <person name="Salamov A."/>
            <person name="Lipzen A."/>
            <person name="Mereny Z."/>
            <person name="Hegedus B."/>
            <person name="Baldrian P."/>
            <person name="Stursova M."/>
            <person name="Weitz H."/>
            <person name="Taylor A."/>
            <person name="Grigoriev I.V."/>
            <person name="Nagy L.G."/>
            <person name="Martin F."/>
            <person name="Kauserud H."/>
        </authorList>
    </citation>
    <scope>NUCLEOTIDE SEQUENCE</scope>
    <source>
        <strain evidence="2">CBHHK182m</strain>
    </source>
</reference>
<proteinExistence type="predicted"/>
<organism evidence="2 3">
    <name type="scientific">Mycena metata</name>
    <dbReference type="NCBI Taxonomy" id="1033252"/>
    <lineage>
        <taxon>Eukaryota</taxon>
        <taxon>Fungi</taxon>
        <taxon>Dikarya</taxon>
        <taxon>Basidiomycota</taxon>
        <taxon>Agaricomycotina</taxon>
        <taxon>Agaricomycetes</taxon>
        <taxon>Agaricomycetidae</taxon>
        <taxon>Agaricales</taxon>
        <taxon>Marasmiineae</taxon>
        <taxon>Mycenaceae</taxon>
        <taxon>Mycena</taxon>
    </lineage>
</organism>
<dbReference type="Proteomes" id="UP001215598">
    <property type="component" value="Unassembled WGS sequence"/>
</dbReference>
<evidence type="ECO:0000313" key="3">
    <source>
        <dbReference type="Proteomes" id="UP001215598"/>
    </source>
</evidence>
<keyword evidence="3" id="KW-1185">Reference proteome</keyword>
<dbReference type="EMBL" id="JARKIB010000017">
    <property type="protein sequence ID" value="KAJ7770107.1"/>
    <property type="molecule type" value="Genomic_DNA"/>
</dbReference>
<sequence length="206" mass="22459">MNSKAVYCAKCNLHFPDVDARSAHVDSSSTHPICGTCCRRFLNDNTLSVHLKCAQLHLASSQDSDDEGEILDGDEVLTSLTSELVPYFGIPEDDEDYWSSESDAGSCSSNSDSGTELESDYEMEQNHDCAISLAASETGPEYHGLSAENFVDSSEIRVACYCPIIDKPEEIATSPEERDSGTSRGLGGLLREDELKEGYCQDHGAW</sequence>
<evidence type="ECO:0000313" key="2">
    <source>
        <dbReference type="EMBL" id="KAJ7770107.1"/>
    </source>
</evidence>
<evidence type="ECO:0000256" key="1">
    <source>
        <dbReference type="SAM" id="MobiDB-lite"/>
    </source>
</evidence>
<feature type="compositionally biased region" description="Low complexity" evidence="1">
    <location>
        <begin position="99"/>
        <end position="113"/>
    </location>
</feature>
<accession>A0AAD7NQE2</accession>
<gene>
    <name evidence="2" type="ORF">B0H16DRAFT_1881865</name>
</gene>
<feature type="region of interest" description="Disordered" evidence="1">
    <location>
        <begin position="95"/>
        <end position="122"/>
    </location>
</feature>
<feature type="compositionally biased region" description="Basic and acidic residues" evidence="1">
    <location>
        <begin position="171"/>
        <end position="181"/>
    </location>
</feature>